<evidence type="ECO:0000259" key="2">
    <source>
        <dbReference type="Pfam" id="PF00496"/>
    </source>
</evidence>
<comment type="caution">
    <text evidence="3">The sequence shown here is derived from an EMBL/GenBank/DDBJ whole genome shotgun (WGS) entry which is preliminary data.</text>
</comment>
<dbReference type="PIRSF" id="PIRSF002741">
    <property type="entry name" value="MppA"/>
    <property type="match status" value="1"/>
</dbReference>
<keyword evidence="1" id="KW-1133">Transmembrane helix</keyword>
<feature type="transmembrane region" description="Helical" evidence="1">
    <location>
        <begin position="12"/>
        <end position="30"/>
    </location>
</feature>
<dbReference type="PANTHER" id="PTHR30290">
    <property type="entry name" value="PERIPLASMIC BINDING COMPONENT OF ABC TRANSPORTER"/>
    <property type="match status" value="1"/>
</dbReference>
<dbReference type="GO" id="GO:0015833">
    <property type="term" value="P:peptide transport"/>
    <property type="evidence" value="ECO:0007669"/>
    <property type="project" value="TreeGrafter"/>
</dbReference>
<dbReference type="EMBL" id="DTKQ01000054">
    <property type="protein sequence ID" value="HGZ79989.1"/>
    <property type="molecule type" value="Genomic_DNA"/>
</dbReference>
<feature type="domain" description="Solute-binding protein family 5" evidence="2">
    <location>
        <begin position="73"/>
        <end position="429"/>
    </location>
</feature>
<dbReference type="GO" id="GO:0042597">
    <property type="term" value="C:periplasmic space"/>
    <property type="evidence" value="ECO:0007669"/>
    <property type="project" value="UniProtKB-ARBA"/>
</dbReference>
<keyword evidence="1" id="KW-0812">Transmembrane</keyword>
<dbReference type="GO" id="GO:1904680">
    <property type="term" value="F:peptide transmembrane transporter activity"/>
    <property type="evidence" value="ECO:0007669"/>
    <property type="project" value="TreeGrafter"/>
</dbReference>
<name>A0A832MN85_9THEM</name>
<dbReference type="SUPFAM" id="SSF53850">
    <property type="entry name" value="Periplasmic binding protein-like II"/>
    <property type="match status" value="1"/>
</dbReference>
<dbReference type="GO" id="GO:0043190">
    <property type="term" value="C:ATP-binding cassette (ABC) transporter complex"/>
    <property type="evidence" value="ECO:0007669"/>
    <property type="project" value="InterPro"/>
</dbReference>
<reference evidence="3" key="1">
    <citation type="journal article" date="2020" name="mSystems">
        <title>Genome- and Community-Level Interaction Insights into Carbon Utilization and Element Cycling Functions of Hydrothermarchaeota in Hydrothermal Sediment.</title>
        <authorList>
            <person name="Zhou Z."/>
            <person name="Liu Y."/>
            <person name="Xu W."/>
            <person name="Pan J."/>
            <person name="Luo Z.H."/>
            <person name="Li M."/>
        </authorList>
    </citation>
    <scope>NUCLEOTIDE SEQUENCE [LARGE SCALE GENOMIC DNA]</scope>
    <source>
        <strain evidence="3">SpSt-86</strain>
    </source>
</reference>
<dbReference type="CDD" id="cd00995">
    <property type="entry name" value="PBP2_NikA_DppA_OppA_like"/>
    <property type="match status" value="1"/>
</dbReference>
<keyword evidence="1" id="KW-0472">Membrane</keyword>
<dbReference type="InterPro" id="IPR039424">
    <property type="entry name" value="SBP_5"/>
</dbReference>
<organism evidence="3">
    <name type="scientific">Pseudothermotoga hypogea</name>
    <dbReference type="NCBI Taxonomy" id="57487"/>
    <lineage>
        <taxon>Bacteria</taxon>
        <taxon>Thermotogati</taxon>
        <taxon>Thermotogota</taxon>
        <taxon>Thermotogae</taxon>
        <taxon>Thermotogales</taxon>
        <taxon>Thermotogaceae</taxon>
        <taxon>Pseudothermotoga</taxon>
    </lineage>
</organism>
<evidence type="ECO:0000256" key="1">
    <source>
        <dbReference type="SAM" id="Phobius"/>
    </source>
</evidence>
<dbReference type="AlphaFoldDB" id="A0A832MN85"/>
<proteinExistence type="predicted"/>
<protein>
    <submittedName>
        <fullName evidence="3">ABC transporter substrate-binding protein</fullName>
    </submittedName>
</protein>
<gene>
    <name evidence="3" type="ORF">ENW55_08405</name>
</gene>
<accession>A0A832MN85</accession>
<dbReference type="InterPro" id="IPR030678">
    <property type="entry name" value="Peptide/Ni-bd"/>
</dbReference>
<sequence length="523" mass="58634">MITDKFCEEGCAVKRFLFLALVVLISVFVFSSQLNVAVLGEVRSLNPFLVKSAAERIVVGHLYETLLTQRSGQVVGALAEDFQVDFSDNSLILKLRDRKFHDGSFVSADDVVFSFNYILQKRLPLGPILAYFTGAEKIDEKTVKLKFRTMNVSMLSFAPMAIPIIPKSVWEKIEKPLEFPNIERPIGSGVLMFEKLTAQSVVMKFFKDHPDAPKQLDGMVFHIVQDETMGFLGLVKGDYDYLFWNLDPELAKQIMENPNKYPNVKVALIEGGVVNVILFNHRKSPMDDVNFRKAVLHALNYRELVEKVYSGLADVASLGLIPKRAKAVYDESVGPVQQNVSMAKELLKKSNYDGKKLTLLVSSDRKAMDMAEYIKLYLKNVGIQVELDVQGPEGLTTKLKKADFDLALYSYSLGSHPEMVFYHLHSSRGEMKNGQVVGFNYGGVNIPELDSALQAIWMAFSEKDRVEAFSRLQKLLAEVVPVVPLLVPVDIEAYSVKNFTGWVVSPTEGVMNVETLKSLKPAR</sequence>
<evidence type="ECO:0000313" key="3">
    <source>
        <dbReference type="EMBL" id="HGZ79989.1"/>
    </source>
</evidence>
<dbReference type="Gene3D" id="3.40.190.10">
    <property type="entry name" value="Periplasmic binding protein-like II"/>
    <property type="match status" value="1"/>
</dbReference>
<dbReference type="Gene3D" id="3.10.105.10">
    <property type="entry name" value="Dipeptide-binding Protein, Domain 3"/>
    <property type="match status" value="1"/>
</dbReference>
<dbReference type="InterPro" id="IPR000914">
    <property type="entry name" value="SBP_5_dom"/>
</dbReference>
<dbReference type="Pfam" id="PF00496">
    <property type="entry name" value="SBP_bac_5"/>
    <property type="match status" value="1"/>
</dbReference>